<reference evidence="2" key="1">
    <citation type="submission" date="2019-06" db="EMBL/GenBank/DDBJ databases">
        <authorList>
            <person name="Zheng W."/>
        </authorList>
    </citation>
    <scope>NUCLEOTIDE SEQUENCE</scope>
    <source>
        <strain evidence="2">QDHG01</strain>
    </source>
</reference>
<feature type="transmembrane region" description="Helical" evidence="1">
    <location>
        <begin position="12"/>
        <end position="31"/>
    </location>
</feature>
<dbReference type="EMBL" id="RRYP01011939">
    <property type="protein sequence ID" value="TNV77419.1"/>
    <property type="molecule type" value="Genomic_DNA"/>
</dbReference>
<organism evidence="2 3">
    <name type="scientific">Halteria grandinella</name>
    <dbReference type="NCBI Taxonomy" id="5974"/>
    <lineage>
        <taxon>Eukaryota</taxon>
        <taxon>Sar</taxon>
        <taxon>Alveolata</taxon>
        <taxon>Ciliophora</taxon>
        <taxon>Intramacronucleata</taxon>
        <taxon>Spirotrichea</taxon>
        <taxon>Stichotrichia</taxon>
        <taxon>Sporadotrichida</taxon>
        <taxon>Halteriidae</taxon>
        <taxon>Halteria</taxon>
    </lineage>
</organism>
<name>A0A8J8T0A5_HALGN</name>
<evidence type="ECO:0000313" key="2">
    <source>
        <dbReference type="EMBL" id="TNV77419.1"/>
    </source>
</evidence>
<comment type="caution">
    <text evidence="2">The sequence shown here is derived from an EMBL/GenBank/DDBJ whole genome shotgun (WGS) entry which is preliminary data.</text>
</comment>
<proteinExistence type="predicted"/>
<evidence type="ECO:0000313" key="3">
    <source>
        <dbReference type="Proteomes" id="UP000785679"/>
    </source>
</evidence>
<dbReference type="Proteomes" id="UP000785679">
    <property type="component" value="Unassembled WGS sequence"/>
</dbReference>
<protein>
    <submittedName>
        <fullName evidence="2">Uncharacterized protein</fullName>
    </submittedName>
</protein>
<accession>A0A8J8T0A5</accession>
<keyword evidence="1" id="KW-0472">Membrane</keyword>
<keyword evidence="1" id="KW-0812">Transmembrane</keyword>
<gene>
    <name evidence="2" type="ORF">FGO68_gene1655</name>
</gene>
<keyword evidence="3" id="KW-1185">Reference proteome</keyword>
<dbReference type="AlphaFoldDB" id="A0A8J8T0A5"/>
<keyword evidence="1" id="KW-1133">Transmembrane helix</keyword>
<sequence>MFACEDILCVIYHLSLALEVFFSVPIYLWYFHEIFVQLYKRYIVFIIEFSHRQVINMGKKFYLIKSHHLKCMIKNRIVCLQPISDSLIFGSNPNIKLPRFLFSVNGPEPCNAHPFIALFFFYHCEPALALFECIDLPCTYLSDLLERPSFDSLVILWQVKSNTLIVRKECSLK</sequence>
<evidence type="ECO:0000256" key="1">
    <source>
        <dbReference type="SAM" id="Phobius"/>
    </source>
</evidence>